<evidence type="ECO:0000259" key="4">
    <source>
        <dbReference type="SMART" id="SM00797"/>
    </source>
</evidence>
<sequence>MSLEVLATGPLCTVQDLGRPALAGLGVTRSGAADRASLRLANRLLGNDEAAAALEVTLGGLRLRAVTPVVVAVTGAPCPGAPVDGVVRLEPGQVLALGTPTSGVRTYVAVAGGLAVRPVLGSRSTDTLAGLGPPVVAAGAVLPTGDPAALPDVEVAPRPVPAADDVLLHVHRGPRLDRLDDAAWDALTGTAWTVAADSDRVGVRLDGAALRAREGVGELASEGLLRGAVQVPPSGRPVVFLADHPVTGGYPVVAYVDDAEPGPWRAGTDVDRLAQVRPGQVVRLAAVTPTPPAPHGAGRR</sequence>
<protein>
    <submittedName>
        <fullName evidence="5">Biotin-dependent carboxyltransferase family protein</fullName>
    </submittedName>
</protein>
<dbReference type="Pfam" id="PF02626">
    <property type="entry name" value="CT_A_B"/>
    <property type="match status" value="1"/>
</dbReference>
<dbReference type="NCBIfam" id="TIGR00724">
    <property type="entry name" value="urea_amlyse_rel"/>
    <property type="match status" value="1"/>
</dbReference>
<dbReference type="RefSeq" id="WP_340270580.1">
    <property type="nucleotide sequence ID" value="NZ_JBBEOG010000007.1"/>
</dbReference>
<dbReference type="InterPro" id="IPR003778">
    <property type="entry name" value="CT_A_B"/>
</dbReference>
<dbReference type="Proteomes" id="UP001596122">
    <property type="component" value="Unassembled WGS sequence"/>
</dbReference>
<organism evidence="5 6">
    <name type="scientific">Aquipuribacter nitratireducens</name>
    <dbReference type="NCBI Taxonomy" id="650104"/>
    <lineage>
        <taxon>Bacteria</taxon>
        <taxon>Bacillati</taxon>
        <taxon>Actinomycetota</taxon>
        <taxon>Actinomycetes</taxon>
        <taxon>Micrococcales</taxon>
        <taxon>Intrasporangiaceae</taxon>
        <taxon>Aquipuribacter</taxon>
    </lineage>
</organism>
<gene>
    <name evidence="5" type="ORF">ACFPJ6_10240</name>
</gene>
<dbReference type="PANTHER" id="PTHR43309:SF3">
    <property type="entry name" value="5-OXOPROLINASE SUBUNIT C"/>
    <property type="match status" value="1"/>
</dbReference>
<keyword evidence="6" id="KW-1185">Reference proteome</keyword>
<dbReference type="SUPFAM" id="SSF50891">
    <property type="entry name" value="Cyclophilin-like"/>
    <property type="match status" value="1"/>
</dbReference>
<evidence type="ECO:0000256" key="2">
    <source>
        <dbReference type="ARBA" id="ARBA00022801"/>
    </source>
</evidence>
<accession>A0ABW0GSD4</accession>
<dbReference type="EMBL" id="JBHSLD010000009">
    <property type="protein sequence ID" value="MFC5381171.1"/>
    <property type="molecule type" value="Genomic_DNA"/>
</dbReference>
<dbReference type="SMART" id="SM00797">
    <property type="entry name" value="AHS2"/>
    <property type="match status" value="1"/>
</dbReference>
<keyword evidence="1" id="KW-0547">Nucleotide-binding</keyword>
<evidence type="ECO:0000313" key="6">
    <source>
        <dbReference type="Proteomes" id="UP001596122"/>
    </source>
</evidence>
<keyword evidence="2" id="KW-0378">Hydrolase</keyword>
<keyword evidence="3" id="KW-0067">ATP-binding</keyword>
<feature type="domain" description="Carboxyltransferase" evidence="4">
    <location>
        <begin position="24"/>
        <end position="297"/>
    </location>
</feature>
<comment type="caution">
    <text evidence="5">The sequence shown here is derived from an EMBL/GenBank/DDBJ whole genome shotgun (WGS) entry which is preliminary data.</text>
</comment>
<dbReference type="InterPro" id="IPR052708">
    <property type="entry name" value="PxpC"/>
</dbReference>
<name>A0ABW0GSD4_9MICO</name>
<proteinExistence type="predicted"/>
<dbReference type="InterPro" id="IPR029000">
    <property type="entry name" value="Cyclophilin-like_dom_sf"/>
</dbReference>
<evidence type="ECO:0000256" key="3">
    <source>
        <dbReference type="ARBA" id="ARBA00022840"/>
    </source>
</evidence>
<dbReference type="PANTHER" id="PTHR43309">
    <property type="entry name" value="5-OXOPROLINASE SUBUNIT C"/>
    <property type="match status" value="1"/>
</dbReference>
<evidence type="ECO:0000313" key="5">
    <source>
        <dbReference type="EMBL" id="MFC5381171.1"/>
    </source>
</evidence>
<dbReference type="Gene3D" id="2.40.100.10">
    <property type="entry name" value="Cyclophilin-like"/>
    <property type="match status" value="1"/>
</dbReference>
<evidence type="ECO:0000256" key="1">
    <source>
        <dbReference type="ARBA" id="ARBA00022741"/>
    </source>
</evidence>
<reference evidence="6" key="1">
    <citation type="journal article" date="2019" name="Int. J. Syst. Evol. Microbiol.">
        <title>The Global Catalogue of Microorganisms (GCM) 10K type strain sequencing project: providing services to taxonomists for standard genome sequencing and annotation.</title>
        <authorList>
            <consortium name="The Broad Institute Genomics Platform"/>
            <consortium name="The Broad Institute Genome Sequencing Center for Infectious Disease"/>
            <person name="Wu L."/>
            <person name="Ma J."/>
        </authorList>
    </citation>
    <scope>NUCLEOTIDE SEQUENCE [LARGE SCALE GENOMIC DNA]</scope>
    <source>
        <strain evidence="6">CCUG 43114</strain>
    </source>
</reference>